<dbReference type="Pfam" id="PF13556">
    <property type="entry name" value="HTH_30"/>
    <property type="match status" value="1"/>
</dbReference>
<evidence type="ECO:0000259" key="1">
    <source>
        <dbReference type="Pfam" id="PF13556"/>
    </source>
</evidence>
<feature type="domain" description="PucR C-terminal helix-turn-helix" evidence="1">
    <location>
        <begin position="442"/>
        <end position="498"/>
    </location>
</feature>
<accession>A0ABX3GSC0</accession>
<protein>
    <recommendedName>
        <fullName evidence="1">PucR C-terminal helix-turn-helix domain-containing protein</fullName>
    </recommendedName>
</protein>
<proteinExistence type="predicted"/>
<comment type="caution">
    <text evidence="2">The sequence shown here is derived from an EMBL/GenBank/DDBJ whole genome shotgun (WGS) entry which is preliminary data.</text>
</comment>
<keyword evidence="3" id="KW-1185">Reference proteome</keyword>
<sequence>MNLQKIIRKLSDCCLAWPEEALQTKEINEFAILRPCSVFKTDTAYLGKLSDIPRDFPTDTPFFCIQDCDASVDSYTCLTLLPNELDLLDLSEKISTILAHENRLIEHMHTLISALNSNKGLQHMTNEATRIFGNPVIIVDAGYKLLAMCQAPIPSRPDIEQQRHLGYVLDRNIQSMKKSNLYERTRMALFPYYSRDPETKNGWITAFVYVHGIEFAQVSVMELDREFTDIDFELVKFLCELVSVELQKSDFYKSNQGMVHSFLLTELLTGDLYDANVIAMRLAHMEWPLSSNLRVLTLIDQNNGFFEGKVQLVAQHLSQFLPNNRWIVFQGRIVFLISLTDSSHEIITKEERILEFLQVNSLTASMSDSFSQLNFLRKYYKQCLAAIDLGLQLDFNKSIYVYEDYLCEHIGKIISEHHDLADFCHPVIQKLIAYDHTHKTSLLPTLEAYLQYVDTPALAAKALFIHRNTLFYRINRIRELFQLDLSNGDIRLKLQLTFHFLNLKYEVHK</sequence>
<organism evidence="2 3">
    <name type="scientific">Paenibacillus odorifer</name>
    <dbReference type="NCBI Taxonomy" id="189426"/>
    <lineage>
        <taxon>Bacteria</taxon>
        <taxon>Bacillati</taxon>
        <taxon>Bacillota</taxon>
        <taxon>Bacilli</taxon>
        <taxon>Bacillales</taxon>
        <taxon>Paenibacillaceae</taxon>
        <taxon>Paenibacillus</taxon>
    </lineage>
</organism>
<evidence type="ECO:0000313" key="2">
    <source>
        <dbReference type="EMBL" id="OMD36033.1"/>
    </source>
</evidence>
<gene>
    <name evidence="2" type="ORF">BSO21_07930</name>
</gene>
<dbReference type="Proteomes" id="UP000187158">
    <property type="component" value="Unassembled WGS sequence"/>
</dbReference>
<evidence type="ECO:0000313" key="3">
    <source>
        <dbReference type="Proteomes" id="UP000187158"/>
    </source>
</evidence>
<dbReference type="Gene3D" id="1.10.10.2840">
    <property type="entry name" value="PucR C-terminal helix-turn-helix domain"/>
    <property type="match status" value="1"/>
</dbReference>
<reference evidence="2 3" key="1">
    <citation type="submission" date="2016-11" db="EMBL/GenBank/DDBJ databases">
        <title>Paenibacillus species isolates.</title>
        <authorList>
            <person name="Beno S.M."/>
        </authorList>
    </citation>
    <scope>NUCLEOTIDE SEQUENCE [LARGE SCALE GENOMIC DNA]</scope>
    <source>
        <strain evidence="2 3">FSL H7-0433</strain>
    </source>
</reference>
<dbReference type="InterPro" id="IPR025736">
    <property type="entry name" value="PucR_C-HTH_dom"/>
</dbReference>
<dbReference type="InterPro" id="IPR051448">
    <property type="entry name" value="CdaR-like_regulators"/>
</dbReference>
<dbReference type="RefSeq" id="WP_076218371.1">
    <property type="nucleotide sequence ID" value="NZ_MPTJ01000007.1"/>
</dbReference>
<dbReference type="EMBL" id="MPVP01000031">
    <property type="protein sequence ID" value="OMD36033.1"/>
    <property type="molecule type" value="Genomic_DNA"/>
</dbReference>
<dbReference type="PANTHER" id="PTHR33744:SF1">
    <property type="entry name" value="DNA-BINDING TRANSCRIPTIONAL ACTIVATOR ADER"/>
    <property type="match status" value="1"/>
</dbReference>
<name>A0ABX3GSC0_9BACL</name>
<dbReference type="PANTHER" id="PTHR33744">
    <property type="entry name" value="CARBOHYDRATE DIACID REGULATOR"/>
    <property type="match status" value="1"/>
</dbReference>
<dbReference type="InterPro" id="IPR042070">
    <property type="entry name" value="PucR_C-HTH_sf"/>
</dbReference>